<evidence type="ECO:0000256" key="4">
    <source>
        <dbReference type="ARBA" id="ARBA00021870"/>
    </source>
</evidence>
<evidence type="ECO:0000256" key="9">
    <source>
        <dbReference type="ARBA" id="ARBA00023143"/>
    </source>
</evidence>
<accession>A0A399R082</accession>
<proteinExistence type="inferred from homology"/>
<keyword evidence="9" id="KW-0975">Bacterial flagellum</keyword>
<organism evidence="14 15">
    <name type="scientific">Henriciella barbarensis</name>
    <dbReference type="NCBI Taxonomy" id="86342"/>
    <lineage>
        <taxon>Bacteria</taxon>
        <taxon>Pseudomonadati</taxon>
        <taxon>Pseudomonadota</taxon>
        <taxon>Alphaproteobacteria</taxon>
        <taxon>Hyphomonadales</taxon>
        <taxon>Hyphomonadaceae</taxon>
        <taxon>Henriciella</taxon>
    </lineage>
</organism>
<name>A0A399R082_9PROT</name>
<evidence type="ECO:0000313" key="15">
    <source>
        <dbReference type="Proteomes" id="UP000265431"/>
    </source>
</evidence>
<evidence type="ECO:0000256" key="11">
    <source>
        <dbReference type="SAM" id="MobiDB-lite"/>
    </source>
</evidence>
<dbReference type="PANTHER" id="PTHR30534:SF0">
    <property type="entry name" value="FLAGELLAR MOTOR SWITCH PROTEIN FLIG"/>
    <property type="match status" value="1"/>
</dbReference>
<dbReference type="OrthoDB" id="7616820at2"/>
<comment type="subcellular location">
    <subcellularLocation>
        <location evidence="1">Bacterial flagellum basal body</location>
    </subcellularLocation>
    <subcellularLocation>
        <location evidence="2">Cell membrane</location>
        <topology evidence="2">Peripheral membrane protein</topology>
        <orientation evidence="2">Cytoplasmic side</orientation>
    </subcellularLocation>
</comment>
<evidence type="ECO:0000313" key="14">
    <source>
        <dbReference type="EMBL" id="RIJ23715.1"/>
    </source>
</evidence>
<keyword evidence="6" id="KW-0145">Chemotaxis</keyword>
<evidence type="ECO:0000256" key="10">
    <source>
        <dbReference type="ARBA" id="ARBA00025598"/>
    </source>
</evidence>
<dbReference type="EMBL" id="QWGB01000005">
    <property type="protein sequence ID" value="RIJ23715.1"/>
    <property type="molecule type" value="Genomic_DNA"/>
</dbReference>
<comment type="function">
    <text evidence="10">FliG is one of three proteins (FliG, FliN, FliM) that forms the rotor-mounted switch complex (C ring), located at the base of the basal body. This complex interacts with the CheY and CheZ chemotaxis proteins, in addition to contacting components of the motor that determine the direction of flagellar rotation.</text>
</comment>
<keyword evidence="8" id="KW-0472">Membrane</keyword>
<reference evidence="14 15" key="1">
    <citation type="submission" date="2018-08" db="EMBL/GenBank/DDBJ databases">
        <title>Henriciella mobilis sp. nov., isolated from seawater.</title>
        <authorList>
            <person name="Cheng H."/>
            <person name="Wu Y.-H."/>
            <person name="Xu X.-W."/>
            <person name="Guo L.-L."/>
        </authorList>
    </citation>
    <scope>NUCLEOTIDE SEQUENCE [LARGE SCALE GENOMIC DNA]</scope>
    <source>
        <strain evidence="14 15">CCUG66934</strain>
    </source>
</reference>
<dbReference type="RefSeq" id="WP_119378905.1">
    <property type="nucleotide sequence ID" value="NZ_QWGB01000005.1"/>
</dbReference>
<keyword evidence="7" id="KW-0283">Flagellar rotation</keyword>
<dbReference type="Pfam" id="PF14842">
    <property type="entry name" value="FliG_N"/>
    <property type="match status" value="1"/>
</dbReference>
<dbReference type="SUPFAM" id="SSF48029">
    <property type="entry name" value="FliG"/>
    <property type="match status" value="2"/>
</dbReference>
<dbReference type="Gene3D" id="1.10.220.30">
    <property type="match status" value="3"/>
</dbReference>
<evidence type="ECO:0000256" key="2">
    <source>
        <dbReference type="ARBA" id="ARBA00004413"/>
    </source>
</evidence>
<sequence length="367" mass="40039">MSGAATRQGSNVTQMRARPGAASGKAGVIPPARRAAVVIAMLGEQAARPIVEKLDNASLAQVANELEAVSYLGREELTEIVMDFLQALRAANGSFRGGRERAREIVSSFLDENRADIVFGNVEMPKPQPVSKSSDVWTRLEARKPAVVAAYLSRLTANISAIILRKLDVAFASEVVGHLQEPMLDNTIGYLVGGDDVDAEIEDVVAQMVEIEFLNQAQAEESDGNTNAESVGELLSLLPNHTRARIMSFIRTEHEDKFESIEKVMFTIEGLPEILARQSVPVVFKELGEDTLVPVLATLTGPAQRVQDYLLENISSRLAVQYRDALSDPNRTPVEDPDATQRTFLTTLMSMKRRGLITLEKAPAKTG</sequence>
<keyword evidence="15" id="KW-1185">Reference proteome</keyword>
<evidence type="ECO:0000256" key="3">
    <source>
        <dbReference type="ARBA" id="ARBA00010299"/>
    </source>
</evidence>
<comment type="caution">
    <text evidence="14">The sequence shown here is derived from an EMBL/GenBank/DDBJ whole genome shotgun (WGS) entry which is preliminary data.</text>
</comment>
<dbReference type="GO" id="GO:0009425">
    <property type="term" value="C:bacterial-type flagellum basal body"/>
    <property type="evidence" value="ECO:0007669"/>
    <property type="project" value="UniProtKB-SubCell"/>
</dbReference>
<evidence type="ECO:0000256" key="5">
    <source>
        <dbReference type="ARBA" id="ARBA00022475"/>
    </source>
</evidence>
<comment type="similarity">
    <text evidence="3">Belongs to the FliG family.</text>
</comment>
<dbReference type="InterPro" id="IPR028263">
    <property type="entry name" value="FliG_N"/>
</dbReference>
<dbReference type="AlphaFoldDB" id="A0A399R082"/>
<gene>
    <name evidence="14" type="ORF">D1224_05495</name>
</gene>
<evidence type="ECO:0000256" key="6">
    <source>
        <dbReference type="ARBA" id="ARBA00022500"/>
    </source>
</evidence>
<evidence type="ECO:0000256" key="1">
    <source>
        <dbReference type="ARBA" id="ARBA00004117"/>
    </source>
</evidence>
<evidence type="ECO:0000259" key="12">
    <source>
        <dbReference type="Pfam" id="PF01706"/>
    </source>
</evidence>
<dbReference type="PANTHER" id="PTHR30534">
    <property type="entry name" value="FLAGELLAR MOTOR SWITCH PROTEIN FLIG"/>
    <property type="match status" value="1"/>
</dbReference>
<feature type="compositionally biased region" description="Polar residues" evidence="11">
    <location>
        <begin position="1"/>
        <end position="14"/>
    </location>
</feature>
<dbReference type="GO" id="GO:0003774">
    <property type="term" value="F:cytoskeletal motor activity"/>
    <property type="evidence" value="ECO:0007669"/>
    <property type="project" value="InterPro"/>
</dbReference>
<feature type="domain" description="Flagellar motor switch protein FliG C-terminal" evidence="12">
    <location>
        <begin position="250"/>
        <end position="359"/>
    </location>
</feature>
<dbReference type="InterPro" id="IPR000090">
    <property type="entry name" value="Flg_Motor_Flig"/>
</dbReference>
<evidence type="ECO:0000256" key="8">
    <source>
        <dbReference type="ARBA" id="ARBA00023136"/>
    </source>
</evidence>
<evidence type="ECO:0000259" key="13">
    <source>
        <dbReference type="Pfam" id="PF14842"/>
    </source>
</evidence>
<dbReference type="Pfam" id="PF01706">
    <property type="entry name" value="FliG_C"/>
    <property type="match status" value="1"/>
</dbReference>
<dbReference type="PRINTS" id="PR00954">
    <property type="entry name" value="FLGMOTORFLIG"/>
</dbReference>
<feature type="domain" description="Flagellar motor switch protein FliG N-terminal" evidence="13">
    <location>
        <begin position="32"/>
        <end position="123"/>
    </location>
</feature>
<evidence type="ECO:0000256" key="7">
    <source>
        <dbReference type="ARBA" id="ARBA00022779"/>
    </source>
</evidence>
<dbReference type="Proteomes" id="UP000265431">
    <property type="component" value="Unassembled WGS sequence"/>
</dbReference>
<feature type="region of interest" description="Disordered" evidence="11">
    <location>
        <begin position="1"/>
        <end position="26"/>
    </location>
</feature>
<dbReference type="InterPro" id="IPR011002">
    <property type="entry name" value="FliG_a-hlx"/>
</dbReference>
<dbReference type="GO" id="GO:0005886">
    <property type="term" value="C:plasma membrane"/>
    <property type="evidence" value="ECO:0007669"/>
    <property type="project" value="UniProtKB-SubCell"/>
</dbReference>
<dbReference type="GO" id="GO:0071973">
    <property type="term" value="P:bacterial-type flagellum-dependent cell motility"/>
    <property type="evidence" value="ECO:0007669"/>
    <property type="project" value="InterPro"/>
</dbReference>
<keyword evidence="5" id="KW-1003">Cell membrane</keyword>
<dbReference type="InterPro" id="IPR023087">
    <property type="entry name" value="Flg_Motor_Flig_C"/>
</dbReference>
<dbReference type="GO" id="GO:0006935">
    <property type="term" value="P:chemotaxis"/>
    <property type="evidence" value="ECO:0007669"/>
    <property type="project" value="UniProtKB-KW"/>
</dbReference>
<protein>
    <recommendedName>
        <fullName evidence="4">Flagellar motor switch protein FliG</fullName>
    </recommendedName>
</protein>